<accession>A0ABD3QQK5</accession>
<organism evidence="6 7">
    <name type="scientific">Cyclotella atomus</name>
    <dbReference type="NCBI Taxonomy" id="382360"/>
    <lineage>
        <taxon>Eukaryota</taxon>
        <taxon>Sar</taxon>
        <taxon>Stramenopiles</taxon>
        <taxon>Ochrophyta</taxon>
        <taxon>Bacillariophyta</taxon>
        <taxon>Coscinodiscophyceae</taxon>
        <taxon>Thalassiosirophycidae</taxon>
        <taxon>Stephanodiscales</taxon>
        <taxon>Stephanodiscaceae</taxon>
        <taxon>Cyclotella</taxon>
    </lineage>
</organism>
<keyword evidence="7" id="KW-1185">Reference proteome</keyword>
<keyword evidence="3" id="KW-0808">Transferase</keyword>
<evidence type="ECO:0000256" key="3">
    <source>
        <dbReference type="ARBA" id="ARBA00022679"/>
    </source>
</evidence>
<dbReference type="CDD" id="cd02440">
    <property type="entry name" value="AdoMet_MTases"/>
    <property type="match status" value="1"/>
</dbReference>
<dbReference type="EMBL" id="JALLPJ020000121">
    <property type="protein sequence ID" value="KAL3801861.1"/>
    <property type="molecule type" value="Genomic_DNA"/>
</dbReference>
<dbReference type="GO" id="GO:0032259">
    <property type="term" value="P:methylation"/>
    <property type="evidence" value="ECO:0007669"/>
    <property type="project" value="UniProtKB-KW"/>
</dbReference>
<dbReference type="InterPro" id="IPR029063">
    <property type="entry name" value="SAM-dependent_MTases_sf"/>
</dbReference>
<protein>
    <recommendedName>
        <fullName evidence="8">Methyltransferase domain-containing protein</fullName>
    </recommendedName>
</protein>
<dbReference type="SUPFAM" id="SSF53335">
    <property type="entry name" value="S-adenosyl-L-methionine-dependent methyltransferases"/>
    <property type="match status" value="1"/>
</dbReference>
<gene>
    <name evidence="6" type="ORF">ACHAWO_003867</name>
</gene>
<evidence type="ECO:0000256" key="2">
    <source>
        <dbReference type="ARBA" id="ARBA00022603"/>
    </source>
</evidence>
<dbReference type="GO" id="GO:0016279">
    <property type="term" value="F:protein-lysine N-methyltransferase activity"/>
    <property type="evidence" value="ECO:0007669"/>
    <property type="project" value="UniProtKB-ARBA"/>
</dbReference>
<reference evidence="6 7" key="1">
    <citation type="submission" date="2024-10" db="EMBL/GenBank/DDBJ databases">
        <title>Updated reference genomes for cyclostephanoid diatoms.</title>
        <authorList>
            <person name="Roberts W.R."/>
            <person name="Alverson A.J."/>
        </authorList>
    </citation>
    <scope>NUCLEOTIDE SEQUENCE [LARGE SCALE GENOMIC DNA]</scope>
    <source>
        <strain evidence="6 7">AJA010-31</strain>
    </source>
</reference>
<dbReference type="PANTHER" id="PTHR13610:SF11">
    <property type="entry name" value="METHYLTRANSFERASE DOMAIN-CONTAINING PROTEIN"/>
    <property type="match status" value="1"/>
</dbReference>
<proteinExistence type="inferred from homology"/>
<dbReference type="PANTHER" id="PTHR13610">
    <property type="entry name" value="METHYLTRANSFERASE DOMAIN-CONTAINING PROTEIN"/>
    <property type="match status" value="1"/>
</dbReference>
<evidence type="ECO:0000256" key="5">
    <source>
        <dbReference type="SAM" id="MobiDB-lite"/>
    </source>
</evidence>
<dbReference type="Proteomes" id="UP001530400">
    <property type="component" value="Unassembled WGS sequence"/>
</dbReference>
<dbReference type="InterPro" id="IPR026170">
    <property type="entry name" value="FAM173A/B"/>
</dbReference>
<evidence type="ECO:0008006" key="8">
    <source>
        <dbReference type="Google" id="ProtNLM"/>
    </source>
</evidence>
<evidence type="ECO:0000313" key="6">
    <source>
        <dbReference type="EMBL" id="KAL3801861.1"/>
    </source>
</evidence>
<dbReference type="AlphaFoldDB" id="A0ABD3QQK5"/>
<dbReference type="Gene3D" id="3.40.50.150">
    <property type="entry name" value="Vaccinia Virus protein VP39"/>
    <property type="match status" value="1"/>
</dbReference>
<comment type="caution">
    <text evidence="6">The sequence shown here is derived from an EMBL/GenBank/DDBJ whole genome shotgun (WGS) entry which is preliminary data.</text>
</comment>
<comment type="similarity">
    <text evidence="1">Belongs to the ANT/ATPSC lysine N-methyltransferase family.</text>
</comment>
<evidence type="ECO:0000256" key="1">
    <source>
        <dbReference type="ARBA" id="ARBA00010633"/>
    </source>
</evidence>
<name>A0ABD3QQK5_9STRA</name>
<evidence type="ECO:0000313" key="7">
    <source>
        <dbReference type="Proteomes" id="UP001530400"/>
    </source>
</evidence>
<keyword evidence="4" id="KW-0949">S-adenosyl-L-methionine</keyword>
<sequence length="231" mass="25649">MLAPRKTLWSTPQSAIDAALSFADLQTGDTVCDVGCGDGRVLIHMASKSVPLNSPTTASIDDNSNNQNHHCREFIGIEISSIRAEEARANIAKAKIDGVIPSHVSIEVRCANALQVDYSEATVVFLYLVPRGLRLIRPVLWNNSNKAENAESDESHNQSNLGASKQTKPRRVISFMNPIENEHIVKKEYCKVGNVEGAAFPIYLYHLQWHDERRDVTHACKDGSKLTYLHD</sequence>
<feature type="region of interest" description="Disordered" evidence="5">
    <location>
        <begin position="148"/>
        <end position="167"/>
    </location>
</feature>
<feature type="compositionally biased region" description="Polar residues" evidence="5">
    <location>
        <begin position="157"/>
        <end position="166"/>
    </location>
</feature>
<evidence type="ECO:0000256" key="4">
    <source>
        <dbReference type="ARBA" id="ARBA00022691"/>
    </source>
</evidence>
<keyword evidence="2" id="KW-0489">Methyltransferase</keyword>